<dbReference type="GO" id="GO:0006571">
    <property type="term" value="P:tyrosine biosynthetic process"/>
    <property type="evidence" value="ECO:0007669"/>
    <property type="project" value="InterPro"/>
</dbReference>
<name>A0A7D6ZT98_9NOCA</name>
<keyword evidence="5" id="KW-1185">Reference proteome</keyword>
<dbReference type="InterPro" id="IPR046825">
    <property type="entry name" value="PDH_C"/>
</dbReference>
<feature type="domain" description="Prephenate/arogenate dehydrogenase" evidence="3">
    <location>
        <begin position="2"/>
        <end position="279"/>
    </location>
</feature>
<dbReference type="GO" id="GO:0070403">
    <property type="term" value="F:NAD+ binding"/>
    <property type="evidence" value="ECO:0007669"/>
    <property type="project" value="InterPro"/>
</dbReference>
<keyword evidence="2" id="KW-0560">Oxidoreductase</keyword>
<evidence type="ECO:0000259" key="3">
    <source>
        <dbReference type="PROSITE" id="PS51176"/>
    </source>
</evidence>
<dbReference type="SUPFAM" id="SSF48179">
    <property type="entry name" value="6-phosphogluconate dehydrogenase C-terminal domain-like"/>
    <property type="match status" value="1"/>
</dbReference>
<dbReference type="InterPro" id="IPR046826">
    <property type="entry name" value="PDH_N"/>
</dbReference>
<dbReference type="Proteomes" id="UP000515512">
    <property type="component" value="Chromosome"/>
</dbReference>
<evidence type="ECO:0000256" key="1">
    <source>
        <dbReference type="ARBA" id="ARBA00007964"/>
    </source>
</evidence>
<dbReference type="InterPro" id="IPR050812">
    <property type="entry name" value="Preph/Arog_dehydrog"/>
</dbReference>
<evidence type="ECO:0000313" key="4">
    <source>
        <dbReference type="EMBL" id="QLY34783.1"/>
    </source>
</evidence>
<dbReference type="Gene3D" id="1.10.3660.10">
    <property type="entry name" value="6-phosphogluconate dehydrogenase C-terminal like domain"/>
    <property type="match status" value="1"/>
</dbReference>
<organism evidence="4 5">
    <name type="scientific">Nocardia huaxiensis</name>
    <dbReference type="NCBI Taxonomy" id="2755382"/>
    <lineage>
        <taxon>Bacteria</taxon>
        <taxon>Bacillati</taxon>
        <taxon>Actinomycetota</taxon>
        <taxon>Actinomycetes</taxon>
        <taxon>Mycobacteriales</taxon>
        <taxon>Nocardiaceae</taxon>
        <taxon>Nocardia</taxon>
    </lineage>
</organism>
<dbReference type="PANTHER" id="PTHR21363">
    <property type="entry name" value="PREPHENATE DEHYDROGENASE"/>
    <property type="match status" value="1"/>
</dbReference>
<evidence type="ECO:0000256" key="2">
    <source>
        <dbReference type="ARBA" id="ARBA00023002"/>
    </source>
</evidence>
<dbReference type="AlphaFoldDB" id="A0A7D6ZT98"/>
<dbReference type="EMBL" id="CP059399">
    <property type="protein sequence ID" value="QLY34783.1"/>
    <property type="molecule type" value="Genomic_DNA"/>
</dbReference>
<dbReference type="NCBIfam" id="NF005112">
    <property type="entry name" value="PRK06545.2-4"/>
    <property type="match status" value="1"/>
</dbReference>
<dbReference type="InterPro" id="IPR036291">
    <property type="entry name" value="NAD(P)-bd_dom_sf"/>
</dbReference>
<evidence type="ECO:0000313" key="5">
    <source>
        <dbReference type="Proteomes" id="UP000515512"/>
    </source>
</evidence>
<dbReference type="Pfam" id="PF20463">
    <property type="entry name" value="PDH_C"/>
    <property type="match status" value="1"/>
</dbReference>
<dbReference type="InterPro" id="IPR008927">
    <property type="entry name" value="6-PGluconate_DH-like_C_sf"/>
</dbReference>
<dbReference type="PROSITE" id="PS51176">
    <property type="entry name" value="PDH_ADH"/>
    <property type="match status" value="1"/>
</dbReference>
<dbReference type="Gene3D" id="3.40.50.720">
    <property type="entry name" value="NAD(P)-binding Rossmann-like Domain"/>
    <property type="match status" value="1"/>
</dbReference>
<dbReference type="PANTHER" id="PTHR21363:SF0">
    <property type="entry name" value="PREPHENATE DEHYDROGENASE [NADP(+)]"/>
    <property type="match status" value="1"/>
</dbReference>
<dbReference type="GO" id="GO:0008977">
    <property type="term" value="F:prephenate dehydrogenase (NAD+) activity"/>
    <property type="evidence" value="ECO:0007669"/>
    <property type="project" value="InterPro"/>
</dbReference>
<reference evidence="4 5" key="1">
    <citation type="submission" date="2020-07" db="EMBL/GenBank/DDBJ databases">
        <authorList>
            <person name="Zhuang K."/>
            <person name="Ran Y."/>
        </authorList>
    </citation>
    <scope>NUCLEOTIDE SEQUENCE [LARGE SCALE GENOMIC DNA]</scope>
    <source>
        <strain evidence="4 5">WCH-YHL-001</strain>
    </source>
</reference>
<dbReference type="SUPFAM" id="SSF51735">
    <property type="entry name" value="NAD(P)-binding Rossmann-fold domains"/>
    <property type="match status" value="1"/>
</dbReference>
<dbReference type="KEGG" id="nhu:H0264_30675"/>
<dbReference type="InterPro" id="IPR003099">
    <property type="entry name" value="Prephen_DH"/>
</dbReference>
<comment type="similarity">
    <text evidence="1">Belongs to the prephenate/arogenate dehydrogenase family.</text>
</comment>
<gene>
    <name evidence="4" type="ORF">H0264_30675</name>
</gene>
<dbReference type="Pfam" id="PF02153">
    <property type="entry name" value="PDH_N"/>
    <property type="match status" value="1"/>
</dbReference>
<protein>
    <submittedName>
        <fullName evidence="4">Prephenate dehydrogenase</fullName>
    </submittedName>
</protein>
<proteinExistence type="inferred from homology"/>
<accession>A0A7D6ZT98</accession>
<sequence length="279" mass="28203">MRTVTIVGTGLMGTSVALALRRHGVRVHLLDCDAEAAETAAEMGAGVVGSPSGAADLVILAVPPRSIAPVLAAQQALGAGRVYTDVGSVKGWPLVSAGALGCDLSRYVGGHPIAGSERSGPRAASGTLFRDKPWVLTRHPGNDDASVAAVTELIRLCGARPVAMTQAAHDRALARTSHVPHLVSAILAATLDGADRELLALCGAGITDATRIAAGDSALWTDILQANACEVAAALADVAADLTKASQALVTGSADLTELLRRGNAGRSALLAARPRPGT</sequence>
<dbReference type="GO" id="GO:0004665">
    <property type="term" value="F:prephenate dehydrogenase (NADP+) activity"/>
    <property type="evidence" value="ECO:0007669"/>
    <property type="project" value="InterPro"/>
</dbReference>